<dbReference type="Gene3D" id="1.20.1070.10">
    <property type="entry name" value="Rhodopsin 7-helix transmembrane proteins"/>
    <property type="match status" value="2"/>
</dbReference>
<dbReference type="InterPro" id="IPR052477">
    <property type="entry name" value="Orphan_GPCR1"/>
</dbReference>
<organism evidence="11 12">
    <name type="scientific">Callorhinchus milii</name>
    <name type="common">Ghost shark</name>
    <dbReference type="NCBI Taxonomy" id="7868"/>
    <lineage>
        <taxon>Eukaryota</taxon>
        <taxon>Metazoa</taxon>
        <taxon>Chordata</taxon>
        <taxon>Craniata</taxon>
        <taxon>Vertebrata</taxon>
        <taxon>Chondrichthyes</taxon>
        <taxon>Holocephali</taxon>
        <taxon>Chimaeriformes</taxon>
        <taxon>Callorhinchidae</taxon>
        <taxon>Callorhinchus</taxon>
    </lineage>
</organism>
<reference evidence="11" key="5">
    <citation type="submission" date="2025-09" db="UniProtKB">
        <authorList>
            <consortium name="Ensembl"/>
        </authorList>
    </citation>
    <scope>IDENTIFICATION</scope>
</reference>
<proteinExistence type="predicted"/>
<evidence type="ECO:0000313" key="11">
    <source>
        <dbReference type="Ensembl" id="ENSCMIP00000014512.1"/>
    </source>
</evidence>
<dbReference type="Ensembl" id="ENSCMIT00000014822.1">
    <property type="protein sequence ID" value="ENSCMIP00000014512.1"/>
    <property type="gene ID" value="ENSCMIG00000007182.1"/>
</dbReference>
<dbReference type="Proteomes" id="UP000314986">
    <property type="component" value="Unassembled WGS sequence"/>
</dbReference>
<keyword evidence="5" id="KW-0297">G-protein coupled receptor</keyword>
<evidence type="ECO:0000256" key="5">
    <source>
        <dbReference type="ARBA" id="ARBA00023040"/>
    </source>
</evidence>
<dbReference type="Pfam" id="PF00001">
    <property type="entry name" value="7tm_1"/>
    <property type="match status" value="1"/>
</dbReference>
<feature type="transmembrane region" description="Helical" evidence="9">
    <location>
        <begin position="53"/>
        <end position="71"/>
    </location>
</feature>
<feature type="transmembrane region" description="Helical" evidence="9">
    <location>
        <begin position="240"/>
        <end position="261"/>
    </location>
</feature>
<protein>
    <recommendedName>
        <fullName evidence="10">G-protein coupled receptors family 1 profile domain-containing protein</fullName>
    </recommendedName>
</protein>
<keyword evidence="2" id="KW-1003">Cell membrane</keyword>
<evidence type="ECO:0000256" key="2">
    <source>
        <dbReference type="ARBA" id="ARBA00022475"/>
    </source>
</evidence>
<dbReference type="GO" id="GO:0005886">
    <property type="term" value="C:plasma membrane"/>
    <property type="evidence" value="ECO:0007669"/>
    <property type="project" value="UniProtKB-SubCell"/>
</dbReference>
<evidence type="ECO:0000313" key="12">
    <source>
        <dbReference type="Proteomes" id="UP000314986"/>
    </source>
</evidence>
<feature type="transmembrane region" description="Helical" evidence="9">
    <location>
        <begin position="163"/>
        <end position="185"/>
    </location>
</feature>
<dbReference type="GO" id="GO:0004930">
    <property type="term" value="F:G protein-coupled receptor activity"/>
    <property type="evidence" value="ECO:0007669"/>
    <property type="project" value="UniProtKB-KW"/>
</dbReference>
<dbReference type="PANTHER" id="PTHR46272:SF6">
    <property type="entry name" value="G-PROTEIN COUPLED RECEPTOR 139-RELATED"/>
    <property type="match status" value="1"/>
</dbReference>
<dbReference type="GeneTree" id="ENSGT00970000196759"/>
<keyword evidence="7" id="KW-0675">Receptor</keyword>
<reference evidence="12" key="3">
    <citation type="journal article" date="2014" name="Nature">
        <title>Elephant shark genome provides unique insights into gnathostome evolution.</title>
        <authorList>
            <consortium name="International Elephant Shark Genome Sequencing Consortium"/>
            <person name="Venkatesh B."/>
            <person name="Lee A.P."/>
            <person name="Ravi V."/>
            <person name="Maurya A.K."/>
            <person name="Lian M.M."/>
            <person name="Swann J.B."/>
            <person name="Ohta Y."/>
            <person name="Flajnik M.F."/>
            <person name="Sutoh Y."/>
            <person name="Kasahara M."/>
            <person name="Hoon S."/>
            <person name="Gangu V."/>
            <person name="Roy S.W."/>
            <person name="Irimia M."/>
            <person name="Korzh V."/>
            <person name="Kondrychyn I."/>
            <person name="Lim Z.W."/>
            <person name="Tay B.H."/>
            <person name="Tohari S."/>
            <person name="Kong K.W."/>
            <person name="Ho S."/>
            <person name="Lorente-Galdos B."/>
            <person name="Quilez J."/>
            <person name="Marques-Bonet T."/>
            <person name="Raney B.J."/>
            <person name="Ingham P.W."/>
            <person name="Tay A."/>
            <person name="Hillier L.W."/>
            <person name="Minx P."/>
            <person name="Boehm T."/>
            <person name="Wilson R.K."/>
            <person name="Brenner S."/>
            <person name="Warren W.C."/>
        </authorList>
    </citation>
    <scope>NUCLEOTIDE SEQUENCE [LARGE SCALE GENOMIC DNA]</scope>
</reference>
<dbReference type="InterPro" id="IPR017452">
    <property type="entry name" value="GPCR_Rhodpsn_7TM"/>
</dbReference>
<evidence type="ECO:0000256" key="6">
    <source>
        <dbReference type="ARBA" id="ARBA00023136"/>
    </source>
</evidence>
<evidence type="ECO:0000259" key="10">
    <source>
        <dbReference type="PROSITE" id="PS50262"/>
    </source>
</evidence>
<dbReference type="InterPro" id="IPR000276">
    <property type="entry name" value="GPCR_Rhodpsn"/>
</dbReference>
<evidence type="ECO:0000256" key="8">
    <source>
        <dbReference type="ARBA" id="ARBA00023224"/>
    </source>
</evidence>
<reference evidence="11" key="4">
    <citation type="submission" date="2025-08" db="UniProtKB">
        <authorList>
            <consortium name="Ensembl"/>
        </authorList>
    </citation>
    <scope>IDENTIFICATION</scope>
</reference>
<feature type="transmembrane region" description="Helical" evidence="9">
    <location>
        <begin position="83"/>
        <end position="113"/>
    </location>
</feature>
<keyword evidence="8" id="KW-0807">Transducer</keyword>
<comment type="subcellular location">
    <subcellularLocation>
        <location evidence="1">Cell membrane</location>
        <topology evidence="1">Multi-pass membrane protein</topology>
    </subcellularLocation>
</comment>
<evidence type="ECO:0000256" key="4">
    <source>
        <dbReference type="ARBA" id="ARBA00022989"/>
    </source>
</evidence>
<reference evidence="12" key="2">
    <citation type="journal article" date="2007" name="PLoS Biol.">
        <title>Survey sequencing and comparative analysis of the elephant shark (Callorhinchus milii) genome.</title>
        <authorList>
            <person name="Venkatesh B."/>
            <person name="Kirkness E.F."/>
            <person name="Loh Y.H."/>
            <person name="Halpern A.L."/>
            <person name="Lee A.P."/>
            <person name="Johnson J."/>
            <person name="Dandona N."/>
            <person name="Viswanathan L.D."/>
            <person name="Tay A."/>
            <person name="Venter J.C."/>
            <person name="Strausberg R.L."/>
            <person name="Brenner S."/>
        </authorList>
    </citation>
    <scope>NUCLEOTIDE SEQUENCE [LARGE SCALE GENOMIC DNA]</scope>
</reference>
<feature type="transmembrane region" description="Helical" evidence="9">
    <location>
        <begin position="134"/>
        <end position="157"/>
    </location>
</feature>
<dbReference type="PROSITE" id="PS50262">
    <property type="entry name" value="G_PROTEIN_RECEP_F1_2"/>
    <property type="match status" value="1"/>
</dbReference>
<evidence type="ECO:0000256" key="3">
    <source>
        <dbReference type="ARBA" id="ARBA00022692"/>
    </source>
</evidence>
<keyword evidence="4 9" id="KW-1133">Transmembrane helix</keyword>
<keyword evidence="6 9" id="KW-0472">Membrane</keyword>
<dbReference type="PANTHER" id="PTHR46272">
    <property type="entry name" value="G_PROTEIN_RECEP_F1_2 DOMAIN-CONTAINING PROTEIN"/>
    <property type="match status" value="1"/>
</dbReference>
<keyword evidence="12" id="KW-1185">Reference proteome</keyword>
<keyword evidence="3 9" id="KW-0812">Transmembrane</keyword>
<dbReference type="PRINTS" id="PR00237">
    <property type="entry name" value="GPCRRHODOPSN"/>
</dbReference>
<evidence type="ECO:0000256" key="7">
    <source>
        <dbReference type="ARBA" id="ARBA00023170"/>
    </source>
</evidence>
<feature type="transmembrane region" description="Helical" evidence="9">
    <location>
        <begin position="197"/>
        <end position="220"/>
    </location>
</feature>
<evidence type="ECO:0000256" key="9">
    <source>
        <dbReference type="SAM" id="Phobius"/>
    </source>
</evidence>
<evidence type="ECO:0000256" key="1">
    <source>
        <dbReference type="ARBA" id="ARBA00004651"/>
    </source>
</evidence>
<name>A0A4W3HHG2_CALMI</name>
<dbReference type="SUPFAM" id="SSF81321">
    <property type="entry name" value="Family A G protein-coupled receptor-like"/>
    <property type="match status" value="1"/>
</dbReference>
<reference evidence="12" key="1">
    <citation type="journal article" date="2006" name="Science">
        <title>Ancient noncoding elements conserved in the human genome.</title>
        <authorList>
            <person name="Venkatesh B."/>
            <person name="Kirkness E.F."/>
            <person name="Loh Y.H."/>
            <person name="Halpern A.L."/>
            <person name="Lee A.P."/>
            <person name="Johnson J."/>
            <person name="Dandona N."/>
            <person name="Viswanathan L.D."/>
            <person name="Tay A."/>
            <person name="Venter J.C."/>
            <person name="Strausberg R.L."/>
            <person name="Brenner S."/>
        </authorList>
    </citation>
    <scope>NUCLEOTIDE SEQUENCE [LARGE SCALE GENOMIC DNA]</scope>
</reference>
<sequence>GIVFWVYINSPAMLLYLFKFHCNPSRVSLAVNLLAIGILSRGKCGLSKCITRYLVAMAAADLSVIVSEVILKQIGEIYLHTTFLFYTPVCSFIHVISAAAVDSAVWLTVAFTFDRFVAICYQRLKQKYCTERTASVVIGTLIALLSKIRYQPAWIAFYWFEQILVPLLPFVLIFLLNALTVRYILVASRVRTKLKKSIILLFSVSLSFILLWMTSIAHYIQYRVKEPYRPRGLHNPSAIFEAAGFMLQLLSSCTNTAIYAVTLTKFREELKNAIKYPFTINSKYSKK</sequence>
<accession>A0A4W3HHG2</accession>
<feature type="domain" description="G-protein coupled receptors family 1 profile" evidence="10">
    <location>
        <begin position="31"/>
        <end position="259"/>
    </location>
</feature>
<dbReference type="AlphaFoldDB" id="A0A4W3HHG2"/>